<evidence type="ECO:0000256" key="3">
    <source>
        <dbReference type="ARBA" id="ARBA00022801"/>
    </source>
</evidence>
<protein>
    <recommendedName>
        <fullName evidence="12">Acyl-ACP thioesterase</fullName>
    </recommendedName>
</protein>
<dbReference type="InterPro" id="IPR049427">
    <property type="entry name" value="Acyl-ACP_TE_C"/>
</dbReference>
<keyword evidence="6" id="KW-0443">Lipid metabolism</keyword>
<evidence type="ECO:0000259" key="8">
    <source>
        <dbReference type="Pfam" id="PF01643"/>
    </source>
</evidence>
<dbReference type="PANTHER" id="PTHR31727">
    <property type="entry name" value="OLEOYL-ACYL CARRIER PROTEIN THIOESTERASE 1, CHLOROPLASTIC"/>
    <property type="match status" value="1"/>
</dbReference>
<dbReference type="AlphaFoldDB" id="A0A9D1E502"/>
<evidence type="ECO:0000256" key="1">
    <source>
        <dbReference type="ARBA" id="ARBA00006500"/>
    </source>
</evidence>
<dbReference type="Pfam" id="PF20791">
    <property type="entry name" value="Acyl-ACP_TE_C"/>
    <property type="match status" value="1"/>
</dbReference>
<proteinExistence type="inferred from homology"/>
<organism evidence="10 11">
    <name type="scientific">Candidatus Fimimonas gallinarum</name>
    <dbReference type="NCBI Taxonomy" id="2840821"/>
    <lineage>
        <taxon>Bacteria</taxon>
        <taxon>Pseudomonadati</taxon>
        <taxon>Myxococcota</taxon>
        <taxon>Myxococcia</taxon>
        <taxon>Myxococcales</taxon>
        <taxon>Cystobacterineae</taxon>
        <taxon>Myxococcaceae</taxon>
        <taxon>Myxococcaceae incertae sedis</taxon>
        <taxon>Candidatus Fimimonas</taxon>
    </lineage>
</organism>
<keyword evidence="2" id="KW-0444">Lipid biosynthesis</keyword>
<dbReference type="Proteomes" id="UP000824200">
    <property type="component" value="Unassembled WGS sequence"/>
</dbReference>
<evidence type="ECO:0000259" key="9">
    <source>
        <dbReference type="Pfam" id="PF20791"/>
    </source>
</evidence>
<dbReference type="GO" id="GO:0016297">
    <property type="term" value="F:fatty acyl-[ACP] hydrolase activity"/>
    <property type="evidence" value="ECO:0007669"/>
    <property type="project" value="InterPro"/>
</dbReference>
<dbReference type="Gene3D" id="3.10.129.10">
    <property type="entry name" value="Hotdog Thioesterase"/>
    <property type="match status" value="2"/>
</dbReference>
<dbReference type="SUPFAM" id="SSF54637">
    <property type="entry name" value="Thioesterase/thiol ester dehydrase-isomerase"/>
    <property type="match status" value="2"/>
</dbReference>
<dbReference type="InterPro" id="IPR002864">
    <property type="entry name" value="Acyl-ACP_thioesterase_NHD"/>
</dbReference>
<keyword evidence="5" id="KW-0809">Transit peptide</keyword>
<comment type="caution">
    <text evidence="10">The sequence shown here is derived from an EMBL/GenBank/DDBJ whole genome shotgun (WGS) entry which is preliminary data.</text>
</comment>
<evidence type="ECO:0008006" key="12">
    <source>
        <dbReference type="Google" id="ProtNLM"/>
    </source>
</evidence>
<evidence type="ECO:0000256" key="5">
    <source>
        <dbReference type="ARBA" id="ARBA00022946"/>
    </source>
</evidence>
<dbReference type="PANTHER" id="PTHR31727:SF6">
    <property type="entry name" value="OLEOYL-ACYL CARRIER PROTEIN THIOESTERASE 1, CHLOROPLASTIC"/>
    <property type="match status" value="1"/>
</dbReference>
<reference evidence="10" key="1">
    <citation type="submission" date="2020-10" db="EMBL/GenBank/DDBJ databases">
        <authorList>
            <person name="Gilroy R."/>
        </authorList>
    </citation>
    <scope>NUCLEOTIDE SEQUENCE</scope>
    <source>
        <strain evidence="10">CHK121-14286</strain>
    </source>
</reference>
<dbReference type="GO" id="GO:0000036">
    <property type="term" value="F:acyl carrier activity"/>
    <property type="evidence" value="ECO:0007669"/>
    <property type="project" value="TreeGrafter"/>
</dbReference>
<accession>A0A9D1E502</accession>
<reference evidence="10" key="2">
    <citation type="journal article" date="2021" name="PeerJ">
        <title>Extensive microbial diversity within the chicken gut microbiome revealed by metagenomics and culture.</title>
        <authorList>
            <person name="Gilroy R."/>
            <person name="Ravi A."/>
            <person name="Getino M."/>
            <person name="Pursley I."/>
            <person name="Horton D.L."/>
            <person name="Alikhan N.F."/>
            <person name="Baker D."/>
            <person name="Gharbi K."/>
            <person name="Hall N."/>
            <person name="Watson M."/>
            <person name="Adriaenssens E.M."/>
            <person name="Foster-Nyarko E."/>
            <person name="Jarju S."/>
            <person name="Secka A."/>
            <person name="Antonio M."/>
            <person name="Oren A."/>
            <person name="Chaudhuri R.R."/>
            <person name="La Ragione R."/>
            <person name="Hildebrand F."/>
            <person name="Pallen M.J."/>
        </authorList>
    </citation>
    <scope>NUCLEOTIDE SEQUENCE</scope>
    <source>
        <strain evidence="10">CHK121-14286</strain>
    </source>
</reference>
<feature type="domain" description="Acyl-ACP thioesterase-like C-terminal" evidence="9">
    <location>
        <begin position="165"/>
        <end position="218"/>
    </location>
</feature>
<keyword evidence="3" id="KW-0378">Hydrolase</keyword>
<gene>
    <name evidence="10" type="ORF">IAC95_05920</name>
</gene>
<evidence type="ECO:0000313" key="10">
    <source>
        <dbReference type="EMBL" id="HIR66399.1"/>
    </source>
</evidence>
<evidence type="ECO:0000256" key="7">
    <source>
        <dbReference type="ARBA" id="ARBA00023160"/>
    </source>
</evidence>
<feature type="domain" description="Acyl-ACP thioesterase N-terminal hotdog" evidence="8">
    <location>
        <begin position="15"/>
        <end position="125"/>
    </location>
</feature>
<dbReference type="InterPro" id="IPR045023">
    <property type="entry name" value="FATA/B"/>
</dbReference>
<dbReference type="InterPro" id="IPR029069">
    <property type="entry name" value="HotDog_dom_sf"/>
</dbReference>
<evidence type="ECO:0000256" key="4">
    <source>
        <dbReference type="ARBA" id="ARBA00022832"/>
    </source>
</evidence>
<evidence type="ECO:0000256" key="2">
    <source>
        <dbReference type="ARBA" id="ARBA00022516"/>
    </source>
</evidence>
<name>A0A9D1E502_9BACT</name>
<comment type="similarity">
    <text evidence="1">Belongs to the acyl-ACP thioesterase family.</text>
</comment>
<keyword evidence="7" id="KW-0275">Fatty acid biosynthesis</keyword>
<evidence type="ECO:0000256" key="6">
    <source>
        <dbReference type="ARBA" id="ARBA00023098"/>
    </source>
</evidence>
<keyword evidence="4" id="KW-0276">Fatty acid metabolism</keyword>
<dbReference type="EMBL" id="DVHL01000047">
    <property type="protein sequence ID" value="HIR66399.1"/>
    <property type="molecule type" value="Genomic_DNA"/>
</dbReference>
<evidence type="ECO:0000313" key="11">
    <source>
        <dbReference type="Proteomes" id="UP000824200"/>
    </source>
</evidence>
<sequence>MILPEKTFLKTCCRLHESDFGFDQNVKMLRVLQFLQDAATQHGEQLGLGWNAMDANGILWVLSKIKVVFDKPVTRKTQEFLLYTWPLAPTRFFAERCFTAVTDEGQIFSATSFWSLISKEQRKILPAEKMNEFFHGEYSSAHCDASADYVRVRFDETFVPVYEKTVRRSDLDLNGHVNNTNYATYASDVLSPEEEILSMEIVFHKELKLGDTLTVYAKRQDNFVTVVGRREDTCFSAVIQLATV</sequence>
<dbReference type="Pfam" id="PF01643">
    <property type="entry name" value="Acyl-ACP_TE"/>
    <property type="match status" value="1"/>
</dbReference>